<dbReference type="PANTHER" id="PTHR33653:SF1">
    <property type="entry name" value="RIBONUCLEASE VAPC2"/>
    <property type="match status" value="1"/>
</dbReference>
<dbReference type="HAMAP" id="MF_00265">
    <property type="entry name" value="VapC_Nob1"/>
    <property type="match status" value="1"/>
</dbReference>
<evidence type="ECO:0000256" key="4">
    <source>
        <dbReference type="ARBA" id="ARBA00022723"/>
    </source>
</evidence>
<dbReference type="GO" id="GO:0000287">
    <property type="term" value="F:magnesium ion binding"/>
    <property type="evidence" value="ECO:0007669"/>
    <property type="project" value="UniProtKB-UniRule"/>
</dbReference>
<evidence type="ECO:0000256" key="6">
    <source>
        <dbReference type="ARBA" id="ARBA00022842"/>
    </source>
</evidence>
<evidence type="ECO:0000256" key="8">
    <source>
        <dbReference type="HAMAP-Rule" id="MF_00265"/>
    </source>
</evidence>
<comment type="caution">
    <text evidence="10">The sequence shown here is derived from an EMBL/GenBank/DDBJ whole genome shotgun (WGS) entry which is preliminary data.</text>
</comment>
<reference evidence="10" key="1">
    <citation type="journal article" date="2014" name="Int. J. Syst. Evol. Microbiol.">
        <title>Complete genome sequence of Corynebacterium casei LMG S-19264T (=DSM 44701T), isolated from a smear-ripened cheese.</title>
        <authorList>
            <consortium name="US DOE Joint Genome Institute (JGI-PGF)"/>
            <person name="Walter F."/>
            <person name="Albersmeier A."/>
            <person name="Kalinowski J."/>
            <person name="Ruckert C."/>
        </authorList>
    </citation>
    <scope>NUCLEOTIDE SEQUENCE</scope>
    <source>
        <strain evidence="10">CGMCC 1.12785</strain>
    </source>
</reference>
<comment type="similarity">
    <text evidence="7 8">Belongs to the PINc/VapC protein family.</text>
</comment>
<organism evidence="10 11">
    <name type="scientific">Sediminivirga luteola</name>
    <dbReference type="NCBI Taxonomy" id="1774748"/>
    <lineage>
        <taxon>Bacteria</taxon>
        <taxon>Bacillati</taxon>
        <taxon>Actinomycetota</taxon>
        <taxon>Actinomycetes</taxon>
        <taxon>Micrococcales</taxon>
        <taxon>Brevibacteriaceae</taxon>
        <taxon>Sediminivirga</taxon>
    </lineage>
</organism>
<protein>
    <recommendedName>
        <fullName evidence="8">Ribonuclease VapC</fullName>
        <shortName evidence="8">RNase VapC</shortName>
        <ecNumber evidence="8">3.1.-.-</ecNumber>
    </recommendedName>
    <alternativeName>
        <fullName evidence="8">Toxin VapC</fullName>
    </alternativeName>
</protein>
<keyword evidence="6 8" id="KW-0460">Magnesium</keyword>
<dbReference type="Pfam" id="PF01850">
    <property type="entry name" value="PIN"/>
    <property type="match status" value="1"/>
</dbReference>
<reference evidence="10" key="2">
    <citation type="submission" date="2020-09" db="EMBL/GenBank/DDBJ databases">
        <authorList>
            <person name="Sun Q."/>
            <person name="Zhou Y."/>
        </authorList>
    </citation>
    <scope>NUCLEOTIDE SEQUENCE</scope>
    <source>
        <strain evidence="10">CGMCC 1.12785</strain>
    </source>
</reference>
<keyword evidence="3 8" id="KW-0540">Nuclease</keyword>
<dbReference type="GO" id="GO:0004540">
    <property type="term" value="F:RNA nuclease activity"/>
    <property type="evidence" value="ECO:0007669"/>
    <property type="project" value="InterPro"/>
</dbReference>
<dbReference type="AlphaFoldDB" id="A0A8J2U0J8"/>
<keyword evidence="4 8" id="KW-0479">Metal-binding</keyword>
<sequence>MTQGEQPIVLDTNVVSELARPRPDPEGLAYLRRVSHRTLITTVVLGEIYLGVEFVDEGRRKTELRRHADSVRKAYRQRTVPFTAAAAQHYAVSFAQLKSQGLNTSVNDAYIAASTVTSKASLTTLNVKDFENYPGLELIDPRAEGSRAGSD</sequence>
<evidence type="ECO:0000256" key="5">
    <source>
        <dbReference type="ARBA" id="ARBA00022801"/>
    </source>
</evidence>
<dbReference type="PANTHER" id="PTHR33653">
    <property type="entry name" value="RIBONUCLEASE VAPC2"/>
    <property type="match status" value="1"/>
</dbReference>
<name>A0A8J2U0J8_9MICO</name>
<dbReference type="SUPFAM" id="SSF88723">
    <property type="entry name" value="PIN domain-like"/>
    <property type="match status" value="1"/>
</dbReference>
<dbReference type="InterPro" id="IPR050556">
    <property type="entry name" value="Type_II_TA_system_RNase"/>
</dbReference>
<comment type="function">
    <text evidence="8">Toxic component of a toxin-antitoxin (TA) system. An RNase.</text>
</comment>
<keyword evidence="11" id="KW-1185">Reference proteome</keyword>
<dbReference type="Gene3D" id="3.40.50.1010">
    <property type="entry name" value="5'-nuclease"/>
    <property type="match status" value="1"/>
</dbReference>
<evidence type="ECO:0000256" key="1">
    <source>
        <dbReference type="ARBA" id="ARBA00001946"/>
    </source>
</evidence>
<comment type="cofactor">
    <cofactor evidence="1 8">
        <name>Mg(2+)</name>
        <dbReference type="ChEBI" id="CHEBI:18420"/>
    </cofactor>
</comment>
<dbReference type="GO" id="GO:0090729">
    <property type="term" value="F:toxin activity"/>
    <property type="evidence" value="ECO:0007669"/>
    <property type="project" value="UniProtKB-KW"/>
</dbReference>
<feature type="domain" description="PIN" evidence="9">
    <location>
        <begin position="8"/>
        <end position="132"/>
    </location>
</feature>
<dbReference type="InterPro" id="IPR002716">
    <property type="entry name" value="PIN_dom"/>
</dbReference>
<dbReference type="EMBL" id="BMFY01000016">
    <property type="protein sequence ID" value="GGA25298.1"/>
    <property type="molecule type" value="Genomic_DNA"/>
</dbReference>
<evidence type="ECO:0000313" key="11">
    <source>
        <dbReference type="Proteomes" id="UP000616114"/>
    </source>
</evidence>
<keyword evidence="8" id="KW-0800">Toxin</keyword>
<dbReference type="InterPro" id="IPR022907">
    <property type="entry name" value="VapC_family"/>
</dbReference>
<evidence type="ECO:0000256" key="7">
    <source>
        <dbReference type="ARBA" id="ARBA00038093"/>
    </source>
</evidence>
<accession>A0A8J2U0J8</accession>
<dbReference type="InterPro" id="IPR029060">
    <property type="entry name" value="PIN-like_dom_sf"/>
</dbReference>
<keyword evidence="5 8" id="KW-0378">Hydrolase</keyword>
<evidence type="ECO:0000256" key="2">
    <source>
        <dbReference type="ARBA" id="ARBA00022649"/>
    </source>
</evidence>
<keyword evidence="2 8" id="KW-1277">Toxin-antitoxin system</keyword>
<feature type="binding site" evidence="8">
    <location>
        <position position="108"/>
    </location>
    <ligand>
        <name>Mg(2+)</name>
        <dbReference type="ChEBI" id="CHEBI:18420"/>
    </ligand>
</feature>
<proteinExistence type="inferred from homology"/>
<dbReference type="Proteomes" id="UP000616114">
    <property type="component" value="Unassembled WGS sequence"/>
</dbReference>
<dbReference type="RefSeq" id="WP_188551748.1">
    <property type="nucleotide sequence ID" value="NZ_BMFY01000016.1"/>
</dbReference>
<gene>
    <name evidence="8 10" type="primary">vapC</name>
    <name evidence="10" type="ORF">GCM10011333_30360</name>
</gene>
<evidence type="ECO:0000259" key="9">
    <source>
        <dbReference type="Pfam" id="PF01850"/>
    </source>
</evidence>
<evidence type="ECO:0000313" key="10">
    <source>
        <dbReference type="EMBL" id="GGA25298.1"/>
    </source>
</evidence>
<feature type="binding site" evidence="8">
    <location>
        <position position="11"/>
    </location>
    <ligand>
        <name>Mg(2+)</name>
        <dbReference type="ChEBI" id="CHEBI:18420"/>
    </ligand>
</feature>
<evidence type="ECO:0000256" key="3">
    <source>
        <dbReference type="ARBA" id="ARBA00022722"/>
    </source>
</evidence>
<dbReference type="EC" id="3.1.-.-" evidence="8"/>
<dbReference type="GO" id="GO:0016787">
    <property type="term" value="F:hydrolase activity"/>
    <property type="evidence" value="ECO:0007669"/>
    <property type="project" value="UniProtKB-KW"/>
</dbReference>